<sequence>MRQQCVRQQCVRHQYIRHQYVRHQYVRHQYIRHQYVKHQYIRHQYVRHQYETAVCETPVCETPVCETALCETPVCETPVCETPVCETPVRETPVCKTAVCETPVCETLVCETPVKVACESHKEASGKCDTCTVYVCCSFIPREEFRLITLTPSRVYRFGEKRGAYRGITSFQAQSQSGRLKAEQECRLRCKTIESLQNVEHETVHGAYAAVLPGQTHNNADRRVATSQHPGTGHAPAAIKVFVTIALSTPVRIHDRHGQFGGGNDFSWTCSKRQFIVS</sequence>
<keyword evidence="2" id="KW-1185">Reference proteome</keyword>
<evidence type="ECO:0000313" key="1">
    <source>
        <dbReference type="EMBL" id="KAK7495148.1"/>
    </source>
</evidence>
<dbReference type="AlphaFoldDB" id="A0ABD0L759"/>
<reference evidence="1 2" key="1">
    <citation type="journal article" date="2023" name="Sci. Data">
        <title>Genome assembly of the Korean intertidal mud-creeper Batillaria attramentaria.</title>
        <authorList>
            <person name="Patra A.K."/>
            <person name="Ho P.T."/>
            <person name="Jun S."/>
            <person name="Lee S.J."/>
            <person name="Kim Y."/>
            <person name="Won Y.J."/>
        </authorList>
    </citation>
    <scope>NUCLEOTIDE SEQUENCE [LARGE SCALE GENOMIC DNA]</scope>
    <source>
        <strain evidence="1">Wonlab-2016</strain>
    </source>
</reference>
<proteinExistence type="predicted"/>
<accession>A0ABD0L759</accession>
<protein>
    <submittedName>
        <fullName evidence="1">Uncharacterized protein</fullName>
    </submittedName>
</protein>
<gene>
    <name evidence="1" type="ORF">BaRGS_00013558</name>
</gene>
<evidence type="ECO:0000313" key="2">
    <source>
        <dbReference type="Proteomes" id="UP001519460"/>
    </source>
</evidence>
<name>A0ABD0L759_9CAEN</name>
<comment type="caution">
    <text evidence="1">The sequence shown here is derived from an EMBL/GenBank/DDBJ whole genome shotgun (WGS) entry which is preliminary data.</text>
</comment>
<dbReference type="Proteomes" id="UP001519460">
    <property type="component" value="Unassembled WGS sequence"/>
</dbReference>
<organism evidence="1 2">
    <name type="scientific">Batillaria attramentaria</name>
    <dbReference type="NCBI Taxonomy" id="370345"/>
    <lineage>
        <taxon>Eukaryota</taxon>
        <taxon>Metazoa</taxon>
        <taxon>Spiralia</taxon>
        <taxon>Lophotrochozoa</taxon>
        <taxon>Mollusca</taxon>
        <taxon>Gastropoda</taxon>
        <taxon>Caenogastropoda</taxon>
        <taxon>Sorbeoconcha</taxon>
        <taxon>Cerithioidea</taxon>
        <taxon>Batillariidae</taxon>
        <taxon>Batillaria</taxon>
    </lineage>
</organism>
<dbReference type="EMBL" id="JACVVK020000077">
    <property type="protein sequence ID" value="KAK7495148.1"/>
    <property type="molecule type" value="Genomic_DNA"/>
</dbReference>